<sequence>MAKKKSKKGSTATPKPAAPQAGLPGSNGIVHEQPRPARAQKPTVNGTSSPGPSPPGSLPPSTHAQHPLTLPATPPPAERTPQDTVREACDLLEVGLSGEAYSLLLSSSSSSLPAPHPSKAAEIERLAGHVSSIKLALREKQFDRALKEWNEAKLLWSKESGRGGGKHRGGPWAAKVWKFEALEGARKWGELEKFASDTLGTKPQDRQLVFYYKTQALYQVGKFADATTAISSAQEAVAGPMIEKVKILADRIRRVRTLKDEGKEAFDAGKYKVAIGKYTDALKVDTGNKAVQALLYLNRGLALYKNDGALQAIEGLTASISRAPTCKAYRLRSLAYRKLDDLANALNDLIKAASLAPPDSAEKRQIEKERDEVRSEKLKGDAEERREEEERRWKEKQAKRKDHYGILGIDRGATTTEIRAAYKKLSLETHPDKGGDEERFKEVKASYEFLSDERRRARYDMGDSDAEGPDFDDMFGGGGVPFAFFFSDFFHTCSHGGGGGRGGGRGRGR</sequence>
<feature type="domain" description="J" evidence="4">
    <location>
        <begin position="402"/>
        <end position="463"/>
    </location>
</feature>
<protein>
    <submittedName>
        <fullName evidence="5">RHTO0S21e01376g1_1</fullName>
    </submittedName>
</protein>
<accession>A0A061BPB0</accession>
<dbReference type="InterPro" id="IPR011990">
    <property type="entry name" value="TPR-like_helical_dom_sf"/>
</dbReference>
<dbReference type="PROSITE" id="PS50076">
    <property type="entry name" value="DNAJ_2"/>
    <property type="match status" value="1"/>
</dbReference>
<dbReference type="CDD" id="cd06257">
    <property type="entry name" value="DnaJ"/>
    <property type="match status" value="1"/>
</dbReference>
<dbReference type="EMBL" id="LK052956">
    <property type="protein sequence ID" value="CDR48907.1"/>
    <property type="molecule type" value="Genomic_DNA"/>
</dbReference>
<dbReference type="PANTHER" id="PTHR45188:SF2">
    <property type="entry name" value="DNAJ HOMOLOG SUBFAMILY C MEMBER 7"/>
    <property type="match status" value="1"/>
</dbReference>
<proteinExistence type="predicted"/>
<dbReference type="Gene3D" id="1.25.40.10">
    <property type="entry name" value="Tetratricopeptide repeat domain"/>
    <property type="match status" value="1"/>
</dbReference>
<name>A0A061BPB0_RHOTO</name>
<evidence type="ECO:0000256" key="1">
    <source>
        <dbReference type="ARBA" id="ARBA00022737"/>
    </source>
</evidence>
<keyword evidence="2" id="KW-0802">TPR repeat</keyword>
<dbReference type="PRINTS" id="PR00625">
    <property type="entry name" value="JDOMAIN"/>
</dbReference>
<organism evidence="5">
    <name type="scientific">Rhodotorula toruloides</name>
    <name type="common">Yeast</name>
    <name type="synonym">Rhodosporidium toruloides</name>
    <dbReference type="NCBI Taxonomy" id="5286"/>
    <lineage>
        <taxon>Eukaryota</taxon>
        <taxon>Fungi</taxon>
        <taxon>Dikarya</taxon>
        <taxon>Basidiomycota</taxon>
        <taxon>Pucciniomycotina</taxon>
        <taxon>Microbotryomycetes</taxon>
        <taxon>Sporidiobolales</taxon>
        <taxon>Sporidiobolaceae</taxon>
        <taxon>Rhodotorula</taxon>
    </lineage>
</organism>
<feature type="compositionally biased region" description="Basic and acidic residues" evidence="3">
    <location>
        <begin position="360"/>
        <end position="396"/>
    </location>
</feature>
<dbReference type="SUPFAM" id="SSF48452">
    <property type="entry name" value="TPR-like"/>
    <property type="match status" value="1"/>
</dbReference>
<feature type="region of interest" description="Disordered" evidence="3">
    <location>
        <begin position="1"/>
        <end position="81"/>
    </location>
</feature>
<evidence type="ECO:0000256" key="3">
    <source>
        <dbReference type="SAM" id="MobiDB-lite"/>
    </source>
</evidence>
<dbReference type="InterPro" id="IPR001623">
    <property type="entry name" value="DnaJ_domain"/>
</dbReference>
<dbReference type="Pfam" id="PF00226">
    <property type="entry name" value="DnaJ"/>
    <property type="match status" value="1"/>
</dbReference>
<dbReference type="PANTHER" id="PTHR45188">
    <property type="entry name" value="DNAJ PROTEIN P58IPK HOMOLOG"/>
    <property type="match status" value="1"/>
</dbReference>
<dbReference type="AlphaFoldDB" id="A0A061BPB0"/>
<evidence type="ECO:0000256" key="2">
    <source>
        <dbReference type="ARBA" id="ARBA00022803"/>
    </source>
</evidence>
<evidence type="ECO:0000313" key="5">
    <source>
        <dbReference type="EMBL" id="CDR48907.1"/>
    </source>
</evidence>
<gene>
    <name evidence="5" type="ORF">RHTO0S_21e01376g</name>
</gene>
<dbReference type="InterPro" id="IPR036869">
    <property type="entry name" value="J_dom_sf"/>
</dbReference>
<feature type="region of interest" description="Disordered" evidence="3">
    <location>
        <begin position="358"/>
        <end position="397"/>
    </location>
</feature>
<dbReference type="OrthoDB" id="10250354at2759"/>
<dbReference type="PROSITE" id="PS00636">
    <property type="entry name" value="DNAJ_1"/>
    <property type="match status" value="1"/>
</dbReference>
<dbReference type="Gene3D" id="1.10.287.110">
    <property type="entry name" value="DnaJ domain"/>
    <property type="match status" value="1"/>
</dbReference>
<dbReference type="SUPFAM" id="SSF46565">
    <property type="entry name" value="Chaperone J-domain"/>
    <property type="match status" value="1"/>
</dbReference>
<dbReference type="SMART" id="SM00271">
    <property type="entry name" value="DnaJ"/>
    <property type="match status" value="1"/>
</dbReference>
<keyword evidence="1" id="KW-0677">Repeat</keyword>
<reference evidence="5" key="1">
    <citation type="journal article" date="2014" name="Genome Announc.">
        <title>Draft genome sequence of Rhodosporidium toruloides CECT1137, an oleaginous yeast of biotechnological interest.</title>
        <authorList>
            <person name="Morin N."/>
            <person name="Calcas X."/>
            <person name="Devillers H."/>
            <person name="Durrens P."/>
            <person name="Sherman D.J."/>
            <person name="Nicaud J.-M."/>
            <person name="Neuveglise C."/>
        </authorList>
    </citation>
    <scope>NUCLEOTIDE SEQUENCE</scope>
    <source>
        <strain evidence="5">CECT1137</strain>
    </source>
</reference>
<evidence type="ECO:0000259" key="4">
    <source>
        <dbReference type="PROSITE" id="PS50076"/>
    </source>
</evidence>
<dbReference type="InterPro" id="IPR018253">
    <property type="entry name" value="DnaJ_domain_CS"/>
</dbReference>